<dbReference type="AlphaFoldDB" id="A0A165QUN1"/>
<name>A0A165QUN1_9BACL</name>
<protein>
    <submittedName>
        <fullName evidence="1">Uncharacterized protein</fullName>
    </submittedName>
</protein>
<dbReference type="EMBL" id="LQRA01000066">
    <property type="protein sequence ID" value="KZE76674.1"/>
    <property type="molecule type" value="Genomic_DNA"/>
</dbReference>
<sequence>MNMYRIESLLPRGNPLPFQNPSKSLPLRLLRFAPLALMQRIPSAFSQRRFLLQVPFPFVTTRLSFRCRIADSQSRHHLGFGLPSGLSHLLNGHMPYPFTGYIVPAA</sequence>
<proteinExistence type="predicted"/>
<accession>A0A165QUN1</accession>
<evidence type="ECO:0000313" key="1">
    <source>
        <dbReference type="EMBL" id="KZE76674.1"/>
    </source>
</evidence>
<gene>
    <name evidence="1" type="ORF">AV654_02955</name>
</gene>
<dbReference type="Proteomes" id="UP000076563">
    <property type="component" value="Unassembled WGS sequence"/>
</dbReference>
<organism evidence="1 2">
    <name type="scientific">Paenibacillus elgii</name>
    <dbReference type="NCBI Taxonomy" id="189691"/>
    <lineage>
        <taxon>Bacteria</taxon>
        <taxon>Bacillati</taxon>
        <taxon>Bacillota</taxon>
        <taxon>Bacilli</taxon>
        <taxon>Bacillales</taxon>
        <taxon>Paenibacillaceae</taxon>
        <taxon>Paenibacillus</taxon>
    </lineage>
</organism>
<keyword evidence="2" id="KW-1185">Reference proteome</keyword>
<comment type="caution">
    <text evidence="1">The sequence shown here is derived from an EMBL/GenBank/DDBJ whole genome shotgun (WGS) entry which is preliminary data.</text>
</comment>
<evidence type="ECO:0000313" key="2">
    <source>
        <dbReference type="Proteomes" id="UP000076563"/>
    </source>
</evidence>
<reference evidence="2" key="1">
    <citation type="submission" date="2016-01" db="EMBL/GenBank/DDBJ databases">
        <title>Draft genome of Chromobacterium sp. F49.</title>
        <authorList>
            <person name="Hong K.W."/>
        </authorList>
    </citation>
    <scope>NUCLEOTIDE SEQUENCE [LARGE SCALE GENOMIC DNA]</scope>
    <source>
        <strain evidence="2">M63</strain>
    </source>
</reference>